<reference evidence="3 4" key="1">
    <citation type="submission" date="2006-09" db="EMBL/GenBank/DDBJ databases">
        <authorList>
            <person name="Emerson D."/>
            <person name="Ferriera S."/>
            <person name="Johnson J."/>
            <person name="Kravitz S."/>
            <person name="Halpern A."/>
            <person name="Remington K."/>
            <person name="Beeson K."/>
            <person name="Tran B."/>
            <person name="Rogers Y.-H."/>
            <person name="Friedman R."/>
            <person name="Venter J.C."/>
        </authorList>
    </citation>
    <scope>NUCLEOTIDE SEQUENCE [LARGE SCALE GENOMIC DNA]</scope>
    <source>
        <strain evidence="3 4">PV-1</strain>
    </source>
</reference>
<feature type="signal peptide" evidence="2">
    <location>
        <begin position="1"/>
        <end position="24"/>
    </location>
</feature>
<evidence type="ECO:0000256" key="1">
    <source>
        <dbReference type="SAM" id="MobiDB-lite"/>
    </source>
</evidence>
<proteinExistence type="predicted"/>
<dbReference type="Proteomes" id="UP000005297">
    <property type="component" value="Unassembled WGS sequence"/>
</dbReference>
<dbReference type="RefSeq" id="WP_009851364.1">
    <property type="nucleotide sequence ID" value="NZ_DS022295.1"/>
</dbReference>
<gene>
    <name evidence="3" type="ORF">SPV1_05352</name>
</gene>
<dbReference type="PROSITE" id="PS51257">
    <property type="entry name" value="PROKAR_LIPOPROTEIN"/>
    <property type="match status" value="1"/>
</dbReference>
<evidence type="ECO:0008006" key="5">
    <source>
        <dbReference type="Google" id="ProtNLM"/>
    </source>
</evidence>
<evidence type="ECO:0000313" key="3">
    <source>
        <dbReference type="EMBL" id="EAU54161.1"/>
    </source>
</evidence>
<comment type="caution">
    <text evidence="3">The sequence shown here is derived from an EMBL/GenBank/DDBJ whole genome shotgun (WGS) entry which is preliminary data.</text>
</comment>
<dbReference type="EMBL" id="AATS01000011">
    <property type="protein sequence ID" value="EAU54161.1"/>
    <property type="molecule type" value="Genomic_DNA"/>
</dbReference>
<organism evidence="3 4">
    <name type="scientific">Mariprofundus ferrooxydans PV-1</name>
    <dbReference type="NCBI Taxonomy" id="314345"/>
    <lineage>
        <taxon>Bacteria</taxon>
        <taxon>Pseudomonadati</taxon>
        <taxon>Pseudomonadota</taxon>
        <taxon>Candidatius Mariprofundia</taxon>
        <taxon>Mariprofundales</taxon>
        <taxon>Mariprofundaceae</taxon>
        <taxon>Mariprofundus</taxon>
    </lineage>
</organism>
<evidence type="ECO:0000256" key="2">
    <source>
        <dbReference type="SAM" id="SignalP"/>
    </source>
</evidence>
<keyword evidence="2" id="KW-0732">Signal</keyword>
<feature type="compositionally biased region" description="Basic and acidic residues" evidence="1">
    <location>
        <begin position="37"/>
        <end position="60"/>
    </location>
</feature>
<dbReference type="AlphaFoldDB" id="Q0EY65"/>
<dbReference type="HOGENOM" id="CLU_2936180_0_0_0"/>
<feature type="chain" id="PRO_5004171299" description="Lipoprotein" evidence="2">
    <location>
        <begin position="25"/>
        <end position="60"/>
    </location>
</feature>
<sequence>MYKKLYTALAVLVMGMTMSGCVEFYDPFDYGYQRSHQHSDRGDDRSYRSESGDREHHHDD</sequence>
<feature type="region of interest" description="Disordered" evidence="1">
    <location>
        <begin position="35"/>
        <end position="60"/>
    </location>
</feature>
<name>Q0EY65_9PROT</name>
<dbReference type="InParanoid" id="Q0EY65"/>
<accession>Q0EY65</accession>
<evidence type="ECO:0000313" key="4">
    <source>
        <dbReference type="Proteomes" id="UP000005297"/>
    </source>
</evidence>
<keyword evidence="4" id="KW-1185">Reference proteome</keyword>
<dbReference type="STRING" id="314344.AL013_04525"/>
<protein>
    <recommendedName>
        <fullName evidence="5">Lipoprotein</fullName>
    </recommendedName>
</protein>